<protein>
    <recommendedName>
        <fullName evidence="6">NADH:ubiquinone oxidoreductase intermediate-associated protein 30 domain-containing protein</fullName>
    </recommendedName>
</protein>
<dbReference type="AlphaFoldDB" id="A0A830HSF8"/>
<keyword evidence="4" id="KW-0143">Chaperone</keyword>
<dbReference type="OrthoDB" id="42561at2759"/>
<dbReference type="GO" id="GO:0005739">
    <property type="term" value="C:mitochondrion"/>
    <property type="evidence" value="ECO:0007669"/>
    <property type="project" value="UniProtKB-SubCell"/>
</dbReference>
<reference evidence="7" key="1">
    <citation type="submission" date="2020-10" db="EMBL/GenBank/DDBJ databases">
        <title>Unveiling of a novel bifunctional photoreceptor, Dualchrome1, isolated from a cosmopolitan green alga.</title>
        <authorList>
            <person name="Suzuki S."/>
            <person name="Kawachi M."/>
        </authorList>
    </citation>
    <scope>NUCLEOTIDE SEQUENCE</scope>
    <source>
        <strain evidence="7">NIES 2893</strain>
    </source>
</reference>
<evidence type="ECO:0000259" key="6">
    <source>
        <dbReference type="Pfam" id="PF08547"/>
    </source>
</evidence>
<proteinExistence type="inferred from homology"/>
<comment type="similarity">
    <text evidence="2">Belongs to the CIA30 family.</text>
</comment>
<dbReference type="GO" id="GO:0032981">
    <property type="term" value="P:mitochondrial respiratory chain complex I assembly"/>
    <property type="evidence" value="ECO:0007669"/>
    <property type="project" value="TreeGrafter"/>
</dbReference>
<keyword evidence="8" id="KW-1185">Reference proteome</keyword>
<name>A0A830HSF8_9CHLO</name>
<comment type="subcellular location">
    <subcellularLocation>
        <location evidence="1">Mitochondrion</location>
    </subcellularLocation>
</comment>
<keyword evidence="3" id="KW-0496">Mitochondrion</keyword>
<dbReference type="Pfam" id="PF08547">
    <property type="entry name" value="CIA30"/>
    <property type="match status" value="1"/>
</dbReference>
<dbReference type="EMBL" id="BNJQ01000021">
    <property type="protein sequence ID" value="GHP08690.1"/>
    <property type="molecule type" value="Genomic_DNA"/>
</dbReference>
<dbReference type="PANTHER" id="PTHR13194">
    <property type="entry name" value="COMPLEX I INTERMEDIATE-ASSOCIATED PROTEIN 30"/>
    <property type="match status" value="1"/>
</dbReference>
<feature type="region of interest" description="Disordered" evidence="5">
    <location>
        <begin position="68"/>
        <end position="98"/>
    </location>
</feature>
<evidence type="ECO:0000256" key="4">
    <source>
        <dbReference type="ARBA" id="ARBA00023186"/>
    </source>
</evidence>
<comment type="caution">
    <text evidence="7">The sequence shown here is derived from an EMBL/GenBank/DDBJ whole genome shotgun (WGS) entry which is preliminary data.</text>
</comment>
<evidence type="ECO:0000256" key="3">
    <source>
        <dbReference type="ARBA" id="ARBA00023128"/>
    </source>
</evidence>
<dbReference type="PANTHER" id="PTHR13194:SF18">
    <property type="entry name" value="COMPLEX I INTERMEDIATE-ASSOCIATED PROTEIN 30, MITOCHONDRIAL"/>
    <property type="match status" value="1"/>
</dbReference>
<dbReference type="InterPro" id="IPR013857">
    <property type="entry name" value="NADH-UbQ_OxRdtase-assoc_prot30"/>
</dbReference>
<evidence type="ECO:0000256" key="1">
    <source>
        <dbReference type="ARBA" id="ARBA00004173"/>
    </source>
</evidence>
<dbReference type="Proteomes" id="UP000660262">
    <property type="component" value="Unassembled WGS sequence"/>
</dbReference>
<organism evidence="7 8">
    <name type="scientific">Pycnococcus provasolii</name>
    <dbReference type="NCBI Taxonomy" id="41880"/>
    <lineage>
        <taxon>Eukaryota</taxon>
        <taxon>Viridiplantae</taxon>
        <taxon>Chlorophyta</taxon>
        <taxon>Pseudoscourfieldiophyceae</taxon>
        <taxon>Pseudoscourfieldiales</taxon>
        <taxon>Pycnococcaceae</taxon>
        <taxon>Pycnococcus</taxon>
    </lineage>
</organism>
<dbReference type="SUPFAM" id="SSF49785">
    <property type="entry name" value="Galactose-binding domain-like"/>
    <property type="match status" value="1"/>
</dbReference>
<evidence type="ECO:0000313" key="8">
    <source>
        <dbReference type="Proteomes" id="UP000660262"/>
    </source>
</evidence>
<feature type="domain" description="NADH:ubiquinone oxidoreductase intermediate-associated protein 30" evidence="6">
    <location>
        <begin position="44"/>
        <end position="232"/>
    </location>
</feature>
<dbReference type="InterPro" id="IPR008979">
    <property type="entry name" value="Galactose-bd-like_sf"/>
</dbReference>
<feature type="compositionally biased region" description="Low complexity" evidence="5">
    <location>
        <begin position="68"/>
        <end position="77"/>
    </location>
</feature>
<gene>
    <name evidence="7" type="ORF">PPROV_000742700</name>
</gene>
<evidence type="ECO:0000256" key="5">
    <source>
        <dbReference type="SAM" id="MobiDB-lite"/>
    </source>
</evidence>
<accession>A0A830HSF8</accession>
<dbReference type="GO" id="GO:0006120">
    <property type="term" value="P:mitochondrial electron transport, NADH to ubiquinone"/>
    <property type="evidence" value="ECO:0007669"/>
    <property type="project" value="TreeGrafter"/>
</dbReference>
<evidence type="ECO:0000256" key="2">
    <source>
        <dbReference type="ARBA" id="ARBA00007884"/>
    </source>
</evidence>
<sequence>MATSFPAYVASFVTPYRRALGAMWRRGPFAHLQPLPAADTFLFQEHEPTAWSAFSDYDAGGASTAAVSLSPLSSSPSDWPPPPPVPSDTRSSSTSQPHVVRLSGTYSQSIRDSQTLNAIRRSGYAGMTYDFLQNDGEMGKMAGYDAIQLCVRTDGRPYVVSIRTDDWVAPVGAAKLLDAHQAFLFSPPNRWHVGVVPLDRFRRTHRGRLIEESTETMNEDRILSLSIGVGGAAPDVDALSSAEEAYESAVAPEAIAKQQDTPYSFELAWIRKVRLAEIR</sequence>
<dbReference type="GO" id="GO:0051082">
    <property type="term" value="F:unfolded protein binding"/>
    <property type="evidence" value="ECO:0007669"/>
    <property type="project" value="TreeGrafter"/>
</dbReference>
<evidence type="ECO:0000313" key="7">
    <source>
        <dbReference type="EMBL" id="GHP08690.1"/>
    </source>
</evidence>
<dbReference type="InterPro" id="IPR039131">
    <property type="entry name" value="NDUFAF1"/>
</dbReference>